<name>A0A6A6HPZ4_VIRVR</name>
<protein>
    <submittedName>
        <fullName evidence="2">Uncharacterized protein</fullName>
    </submittedName>
</protein>
<feature type="compositionally biased region" description="Basic and acidic residues" evidence="1">
    <location>
        <begin position="20"/>
        <end position="29"/>
    </location>
</feature>
<feature type="region of interest" description="Disordered" evidence="1">
    <location>
        <begin position="16"/>
        <end position="91"/>
    </location>
</feature>
<dbReference type="OrthoDB" id="5286775at2759"/>
<sequence length="296" mass="32912">MPGFFSNITNNLWSYVSPRRTQERRDKPFKAKTTRPAGGSRLRRPSSSVDRVSGWRDRTPSFSPRPSSAFPTPSPSVCVSEARDSATSPDVELDGTTLLDLGEDAASYNLKTSGHYKLGKDIDNQETAVSQRSSFDATMVEDNANDETLRQSPSRYDDLAALNANQAEEQLRLMKRRALTSDHLNAKGWTQPEIDVYLHLDMRGHEPLLPASWELDFNTLPDTLFAEKEEDAYLRSLGGSGRLSLGSCEFRAQKALHSLIGLGARIRDKLTAGGKNPELMAKKEIHCNFQLQRAGL</sequence>
<dbReference type="AlphaFoldDB" id="A0A6A6HPZ4"/>
<keyword evidence="3" id="KW-1185">Reference proteome</keyword>
<organism evidence="2 3">
    <name type="scientific">Viridothelium virens</name>
    <name type="common">Speckled blister lichen</name>
    <name type="synonym">Trypethelium virens</name>
    <dbReference type="NCBI Taxonomy" id="1048519"/>
    <lineage>
        <taxon>Eukaryota</taxon>
        <taxon>Fungi</taxon>
        <taxon>Dikarya</taxon>
        <taxon>Ascomycota</taxon>
        <taxon>Pezizomycotina</taxon>
        <taxon>Dothideomycetes</taxon>
        <taxon>Dothideomycetes incertae sedis</taxon>
        <taxon>Trypetheliales</taxon>
        <taxon>Trypetheliaceae</taxon>
        <taxon>Viridothelium</taxon>
    </lineage>
</organism>
<feature type="region of interest" description="Disordered" evidence="1">
    <location>
        <begin position="134"/>
        <end position="153"/>
    </location>
</feature>
<evidence type="ECO:0000256" key="1">
    <source>
        <dbReference type="SAM" id="MobiDB-lite"/>
    </source>
</evidence>
<feature type="compositionally biased region" description="Low complexity" evidence="1">
    <location>
        <begin position="60"/>
        <end position="71"/>
    </location>
</feature>
<proteinExistence type="predicted"/>
<dbReference type="Proteomes" id="UP000800092">
    <property type="component" value="Unassembled WGS sequence"/>
</dbReference>
<reference evidence="2" key="1">
    <citation type="journal article" date="2020" name="Stud. Mycol.">
        <title>101 Dothideomycetes genomes: a test case for predicting lifestyles and emergence of pathogens.</title>
        <authorList>
            <person name="Haridas S."/>
            <person name="Albert R."/>
            <person name="Binder M."/>
            <person name="Bloem J."/>
            <person name="Labutti K."/>
            <person name="Salamov A."/>
            <person name="Andreopoulos B."/>
            <person name="Baker S."/>
            <person name="Barry K."/>
            <person name="Bills G."/>
            <person name="Bluhm B."/>
            <person name="Cannon C."/>
            <person name="Castanera R."/>
            <person name="Culley D."/>
            <person name="Daum C."/>
            <person name="Ezra D."/>
            <person name="Gonzalez J."/>
            <person name="Henrissat B."/>
            <person name="Kuo A."/>
            <person name="Liang C."/>
            <person name="Lipzen A."/>
            <person name="Lutzoni F."/>
            <person name="Magnuson J."/>
            <person name="Mondo S."/>
            <person name="Nolan M."/>
            <person name="Ohm R."/>
            <person name="Pangilinan J."/>
            <person name="Park H.-J."/>
            <person name="Ramirez L."/>
            <person name="Alfaro M."/>
            <person name="Sun H."/>
            <person name="Tritt A."/>
            <person name="Yoshinaga Y."/>
            <person name="Zwiers L.-H."/>
            <person name="Turgeon B."/>
            <person name="Goodwin S."/>
            <person name="Spatafora J."/>
            <person name="Crous P."/>
            <person name="Grigoriev I."/>
        </authorList>
    </citation>
    <scope>NUCLEOTIDE SEQUENCE</scope>
    <source>
        <strain evidence="2">Tuck. ex Michener</strain>
    </source>
</reference>
<evidence type="ECO:0000313" key="2">
    <source>
        <dbReference type="EMBL" id="KAF2239912.1"/>
    </source>
</evidence>
<evidence type="ECO:0000313" key="3">
    <source>
        <dbReference type="Proteomes" id="UP000800092"/>
    </source>
</evidence>
<gene>
    <name evidence="2" type="ORF">EV356DRAFT_495726</name>
</gene>
<accession>A0A6A6HPZ4</accession>
<dbReference type="EMBL" id="ML991771">
    <property type="protein sequence ID" value="KAF2239912.1"/>
    <property type="molecule type" value="Genomic_DNA"/>
</dbReference>